<evidence type="ECO:0000313" key="2">
    <source>
        <dbReference type="EMBL" id="GAA0323931.1"/>
    </source>
</evidence>
<keyword evidence="3" id="KW-1185">Reference proteome</keyword>
<dbReference type="PROSITE" id="PS51819">
    <property type="entry name" value="VOC"/>
    <property type="match status" value="1"/>
</dbReference>
<dbReference type="RefSeq" id="WP_343797474.1">
    <property type="nucleotide sequence ID" value="NZ_BAAADJ010000014.1"/>
</dbReference>
<name>A0ABN0W396_9BACI</name>
<accession>A0ABN0W396</accession>
<dbReference type="EMBL" id="BAAADJ010000014">
    <property type="protein sequence ID" value="GAA0323931.1"/>
    <property type="molecule type" value="Genomic_DNA"/>
</dbReference>
<evidence type="ECO:0000313" key="3">
    <source>
        <dbReference type="Proteomes" id="UP001500782"/>
    </source>
</evidence>
<dbReference type="InterPro" id="IPR029068">
    <property type="entry name" value="Glyas_Bleomycin-R_OHBP_Dase"/>
</dbReference>
<dbReference type="Pfam" id="PF00903">
    <property type="entry name" value="Glyoxalase"/>
    <property type="match status" value="1"/>
</dbReference>
<dbReference type="Gene3D" id="3.10.180.10">
    <property type="entry name" value="2,3-Dihydroxybiphenyl 1,2-Dioxygenase, domain 1"/>
    <property type="match status" value="1"/>
</dbReference>
<dbReference type="Proteomes" id="UP001500782">
    <property type="component" value="Unassembled WGS sequence"/>
</dbReference>
<dbReference type="SUPFAM" id="SSF54593">
    <property type="entry name" value="Glyoxalase/Bleomycin resistance protein/Dihydroxybiphenyl dioxygenase"/>
    <property type="match status" value="1"/>
</dbReference>
<sequence length="118" mass="13328">MLNEMCVLTVKVANIKESIQFYTEVLGFEVNKHYGDCIVSLNHKEIPIVLEEAPDVELQPKQNVLPGFVSSNLDQDIEVLRSKGVKILFDEPRPCPPGRYTVIEDPTGNQIELLEFSN</sequence>
<organism evidence="2 3">
    <name type="scientific">Bacillus carboniphilus</name>
    <dbReference type="NCBI Taxonomy" id="86663"/>
    <lineage>
        <taxon>Bacteria</taxon>
        <taxon>Bacillati</taxon>
        <taxon>Bacillota</taxon>
        <taxon>Bacilli</taxon>
        <taxon>Bacillales</taxon>
        <taxon>Bacillaceae</taxon>
        <taxon>Bacillus</taxon>
    </lineage>
</organism>
<comment type="caution">
    <text evidence="2">The sequence shown here is derived from an EMBL/GenBank/DDBJ whole genome shotgun (WGS) entry which is preliminary data.</text>
</comment>
<dbReference type="InterPro" id="IPR037523">
    <property type="entry name" value="VOC_core"/>
</dbReference>
<protein>
    <recommendedName>
        <fullName evidence="1">VOC domain-containing protein</fullName>
    </recommendedName>
</protein>
<gene>
    <name evidence="2" type="ORF">GCM10008967_13090</name>
</gene>
<evidence type="ECO:0000259" key="1">
    <source>
        <dbReference type="PROSITE" id="PS51819"/>
    </source>
</evidence>
<proteinExistence type="predicted"/>
<dbReference type="InterPro" id="IPR004360">
    <property type="entry name" value="Glyas_Fos-R_dOase_dom"/>
</dbReference>
<reference evidence="2 3" key="1">
    <citation type="journal article" date="2019" name="Int. J. Syst. Evol. Microbiol.">
        <title>The Global Catalogue of Microorganisms (GCM) 10K type strain sequencing project: providing services to taxonomists for standard genome sequencing and annotation.</title>
        <authorList>
            <consortium name="The Broad Institute Genomics Platform"/>
            <consortium name="The Broad Institute Genome Sequencing Center for Infectious Disease"/>
            <person name="Wu L."/>
            <person name="Ma J."/>
        </authorList>
    </citation>
    <scope>NUCLEOTIDE SEQUENCE [LARGE SCALE GENOMIC DNA]</scope>
    <source>
        <strain evidence="2 3">JCM 9731</strain>
    </source>
</reference>
<feature type="domain" description="VOC" evidence="1">
    <location>
        <begin position="4"/>
        <end position="116"/>
    </location>
</feature>